<feature type="region of interest" description="Disordered" evidence="9">
    <location>
        <begin position="774"/>
        <end position="795"/>
    </location>
</feature>
<evidence type="ECO:0000256" key="4">
    <source>
        <dbReference type="ARBA" id="ARBA00022692"/>
    </source>
</evidence>
<feature type="compositionally biased region" description="Pro residues" evidence="9">
    <location>
        <begin position="714"/>
        <end position="724"/>
    </location>
</feature>
<feature type="transmembrane region" description="Helical" evidence="10">
    <location>
        <begin position="119"/>
        <end position="140"/>
    </location>
</feature>
<keyword evidence="5" id="KW-0106">Calcium</keyword>
<accession>A0A812IPW8</accession>
<evidence type="ECO:0000313" key="12">
    <source>
        <dbReference type="EMBL" id="CAE7172279.1"/>
    </source>
</evidence>
<comment type="caution">
    <text evidence="12">The sequence shown here is derived from an EMBL/GenBank/DDBJ whole genome shotgun (WGS) entry which is preliminary data.</text>
</comment>
<dbReference type="Gene3D" id="1.10.238.10">
    <property type="entry name" value="EF-hand"/>
    <property type="match status" value="1"/>
</dbReference>
<dbReference type="SUPFAM" id="SSF47473">
    <property type="entry name" value="EF-hand"/>
    <property type="match status" value="1"/>
</dbReference>
<evidence type="ECO:0000256" key="9">
    <source>
        <dbReference type="SAM" id="MobiDB-lite"/>
    </source>
</evidence>
<proteinExistence type="predicted"/>
<evidence type="ECO:0000256" key="3">
    <source>
        <dbReference type="ARBA" id="ARBA00022475"/>
    </source>
</evidence>
<feature type="region of interest" description="Disordered" evidence="9">
    <location>
        <begin position="564"/>
        <end position="612"/>
    </location>
</feature>
<name>A0A812IPW8_SYMPI</name>
<dbReference type="CDD" id="cd00051">
    <property type="entry name" value="EFh"/>
    <property type="match status" value="1"/>
</dbReference>
<evidence type="ECO:0000256" key="8">
    <source>
        <dbReference type="ARBA" id="ARBA00023136"/>
    </source>
</evidence>
<organism evidence="12 13">
    <name type="scientific">Symbiodinium pilosum</name>
    <name type="common">Dinoflagellate</name>
    <dbReference type="NCBI Taxonomy" id="2952"/>
    <lineage>
        <taxon>Eukaryota</taxon>
        <taxon>Sar</taxon>
        <taxon>Alveolata</taxon>
        <taxon>Dinophyceae</taxon>
        <taxon>Suessiales</taxon>
        <taxon>Symbiodiniaceae</taxon>
        <taxon>Symbiodinium</taxon>
    </lineage>
</organism>
<keyword evidence="4 10" id="KW-0812">Transmembrane</keyword>
<dbReference type="AlphaFoldDB" id="A0A812IPW8"/>
<comment type="subcellular location">
    <subcellularLocation>
        <location evidence="1">Cell membrane</location>
        <topology evidence="1">Multi-pass membrane protein</topology>
    </subcellularLocation>
</comment>
<feature type="domain" description="EF-hand" evidence="11">
    <location>
        <begin position="516"/>
        <end position="551"/>
    </location>
</feature>
<keyword evidence="7" id="KW-0406">Ion transport</keyword>
<evidence type="ECO:0000256" key="6">
    <source>
        <dbReference type="ARBA" id="ARBA00022989"/>
    </source>
</evidence>
<feature type="compositionally biased region" description="Basic and acidic residues" evidence="9">
    <location>
        <begin position="996"/>
        <end position="1005"/>
    </location>
</feature>
<gene>
    <name evidence="12" type="ORF">SPIL2461_LOCUS772</name>
</gene>
<dbReference type="PANTHER" id="PTHR33281">
    <property type="entry name" value="UPF0187 PROTEIN YNEE"/>
    <property type="match status" value="1"/>
</dbReference>
<protein>
    <recommendedName>
        <fullName evidence="11">EF-hand domain-containing protein</fullName>
    </recommendedName>
</protein>
<feature type="region of interest" description="Disordered" evidence="9">
    <location>
        <begin position="974"/>
        <end position="1005"/>
    </location>
</feature>
<dbReference type="PANTHER" id="PTHR33281:SF19">
    <property type="entry name" value="VOLTAGE-DEPENDENT ANION CHANNEL-FORMING PROTEIN YNEE"/>
    <property type="match status" value="1"/>
</dbReference>
<evidence type="ECO:0000259" key="11">
    <source>
        <dbReference type="PROSITE" id="PS50222"/>
    </source>
</evidence>
<keyword evidence="3" id="KW-1003">Cell membrane</keyword>
<dbReference type="InterPro" id="IPR011992">
    <property type="entry name" value="EF-hand-dom_pair"/>
</dbReference>
<feature type="region of interest" description="Disordered" evidence="9">
    <location>
        <begin position="416"/>
        <end position="474"/>
    </location>
</feature>
<dbReference type="OrthoDB" id="1368at2759"/>
<evidence type="ECO:0000313" key="13">
    <source>
        <dbReference type="Proteomes" id="UP000649617"/>
    </source>
</evidence>
<dbReference type="Pfam" id="PF13499">
    <property type="entry name" value="EF-hand_7"/>
    <property type="match status" value="1"/>
</dbReference>
<dbReference type="SMART" id="SM00054">
    <property type="entry name" value="EFh"/>
    <property type="match status" value="2"/>
</dbReference>
<dbReference type="PROSITE" id="PS00018">
    <property type="entry name" value="EF_HAND_1"/>
    <property type="match status" value="2"/>
</dbReference>
<evidence type="ECO:0000256" key="7">
    <source>
        <dbReference type="ARBA" id="ARBA00023065"/>
    </source>
</evidence>
<feature type="region of interest" description="Disordered" evidence="9">
    <location>
        <begin position="843"/>
        <end position="863"/>
    </location>
</feature>
<feature type="region of interest" description="Disordered" evidence="9">
    <location>
        <begin position="712"/>
        <end position="731"/>
    </location>
</feature>
<feature type="domain" description="EF-hand" evidence="11">
    <location>
        <begin position="480"/>
        <end position="515"/>
    </location>
</feature>
<dbReference type="InterPro" id="IPR018247">
    <property type="entry name" value="EF_Hand_1_Ca_BS"/>
</dbReference>
<dbReference type="GO" id="GO:0005254">
    <property type="term" value="F:chloride channel activity"/>
    <property type="evidence" value="ECO:0007669"/>
    <property type="project" value="InterPro"/>
</dbReference>
<dbReference type="GO" id="GO:0005509">
    <property type="term" value="F:calcium ion binding"/>
    <property type="evidence" value="ECO:0007669"/>
    <property type="project" value="InterPro"/>
</dbReference>
<evidence type="ECO:0000256" key="10">
    <source>
        <dbReference type="SAM" id="Phobius"/>
    </source>
</evidence>
<dbReference type="GO" id="GO:0005886">
    <property type="term" value="C:plasma membrane"/>
    <property type="evidence" value="ECO:0007669"/>
    <property type="project" value="UniProtKB-SubCell"/>
</dbReference>
<keyword evidence="6 10" id="KW-1133">Transmembrane helix</keyword>
<reference evidence="12" key="1">
    <citation type="submission" date="2021-02" db="EMBL/GenBank/DDBJ databases">
        <authorList>
            <person name="Dougan E. K."/>
            <person name="Rhodes N."/>
            <person name="Thang M."/>
            <person name="Chan C."/>
        </authorList>
    </citation>
    <scope>NUCLEOTIDE SEQUENCE</scope>
</reference>
<dbReference type="InterPro" id="IPR002048">
    <property type="entry name" value="EF_hand_dom"/>
</dbReference>
<dbReference type="Proteomes" id="UP000649617">
    <property type="component" value="Unassembled WGS sequence"/>
</dbReference>
<dbReference type="Pfam" id="PF25539">
    <property type="entry name" value="Bestrophin_2"/>
    <property type="match status" value="1"/>
</dbReference>
<evidence type="ECO:0000256" key="5">
    <source>
        <dbReference type="ARBA" id="ARBA00022837"/>
    </source>
</evidence>
<keyword evidence="8 10" id="KW-0472">Membrane</keyword>
<feature type="compositionally biased region" description="Acidic residues" evidence="9">
    <location>
        <begin position="571"/>
        <end position="600"/>
    </location>
</feature>
<dbReference type="PROSITE" id="PS50222">
    <property type="entry name" value="EF_HAND_2"/>
    <property type="match status" value="2"/>
</dbReference>
<dbReference type="EMBL" id="CAJNIZ010000672">
    <property type="protein sequence ID" value="CAE7172279.1"/>
    <property type="molecule type" value="Genomic_DNA"/>
</dbReference>
<sequence>MAALSCAQLSQPRPAALPPWPPCVQCGRSVPHKVWTGEGGDGCFVAAATATASAIAVERCRSPSRRMSAQRGPLKLYAERRAERRTPEPKGTPRARRYTSVDWVANLRGLWSSNLLRRILSPVLCTTGVAVLVCLAHGYLLPKGKFWHASTTGHALLVSALGLLLVFRTNTAYSRFWEGRQIWQRILDLGRDVSRYAIIFRQEMGPQTSAHVCRLVQAFPYCMIEHLRGKKDRAMRSKLERLIGPKGELASNVQHDYTLPMSSNRPLFIVNQLAHAVRSVPNGEGAQAMYTNRERSQLLQNLEKLSSTIGACERLVQTPVPLSYVRHTSRFLSLFMLTLPFALVDVLGPYTVPVTCFASWALFGIFEIGLVIEDPFQGVLKVEVIADTLQVDIEESIRSLGAQDLLEAGALGVETPKKDKKSRSDSSYESSRVLPSTGEELSVARAADQAESEETKKERAQGRRPRLTMRDVDPGDWSRAREQVLLQIFQSYDMNGDKAIDKAEMEKVLADTDLEIDIERIEAIFDEADMDHDGILTQAEWVEWAEECFEKAEIANLVLRMPSSPLLPADTQDDTWDEKGEEDDEAEHAEPERPEEEELEPPAAVQWEPKLPERVPDKELAEFLLRTADSAEKLEVDALKKAEPELCKRATRFQASRQVADGHFTADVISPEGVCGLGYTTLYTIPSADVIGLQSRASWMFQVSYNEVPEKRPVLPPPPTPAPTPVERRAKDEDVDKEIRFVWCRQNPAAALLDSQLRLLYYGATAAAVEGGVPTVATPSENDGDDPLSRSHDKDPRAFQDVKAPVFEECHGSESSCASAESLPAHPVLPVCPKREFMKTLADKRRAEKREEEEERSRQQFARAQDRLSELLPLSIRIRRWAKAGVLCFFATASRSTGLLVQGYGSAIPSRSSKAPGVGSSAVLQASREVENGAAQQEDVDTRPARLRLQDEQVLTLRASARRRAEWARMRLGQTAGKAEASQEAPLPKPASWNDNQRKEEVTRERNRLFQRLEAKRARDLEEATQRATLTERRQSLRRQKLERAATKKEQQRVQRMLELRGEERLPTLQQARSMTVLQLRDLLWKAGFPAKGLPSAADVRELSAEELKARLQKVKVQFLDLIGPVLPKAEEPSEDDGKSERGG</sequence>
<keyword evidence="2" id="KW-0813">Transport</keyword>
<keyword evidence="13" id="KW-1185">Reference proteome</keyword>
<feature type="transmembrane region" description="Helical" evidence="10">
    <location>
        <begin position="146"/>
        <end position="167"/>
    </location>
</feature>
<feature type="transmembrane region" description="Helical" evidence="10">
    <location>
        <begin position="331"/>
        <end position="352"/>
    </location>
</feature>
<dbReference type="InterPro" id="IPR044669">
    <property type="entry name" value="YneE/VCCN1/2-like"/>
</dbReference>
<evidence type="ECO:0000256" key="1">
    <source>
        <dbReference type="ARBA" id="ARBA00004651"/>
    </source>
</evidence>
<evidence type="ECO:0000256" key="2">
    <source>
        <dbReference type="ARBA" id="ARBA00022448"/>
    </source>
</evidence>